<dbReference type="PANTHER" id="PTHR47618">
    <property type="entry name" value="BIFUNCTIONAL OLIGORIBONUCLEASE AND PAP PHOSPHATASE NRNA"/>
    <property type="match status" value="1"/>
</dbReference>
<dbReference type="GO" id="GO:0003676">
    <property type="term" value="F:nucleic acid binding"/>
    <property type="evidence" value="ECO:0007669"/>
    <property type="project" value="InterPro"/>
</dbReference>
<gene>
    <name evidence="3" type="ORF">SAMN02745249_01399</name>
</gene>
<dbReference type="EMBL" id="FQUF01000020">
    <property type="protein sequence ID" value="SHE90608.1"/>
    <property type="molecule type" value="Genomic_DNA"/>
</dbReference>
<name>A0A1M4XAP3_9LACT</name>
<dbReference type="SUPFAM" id="SSF64182">
    <property type="entry name" value="DHH phosphoesterases"/>
    <property type="match status" value="1"/>
</dbReference>
<organism evidence="3 4">
    <name type="scientific">Atopostipes suicloacalis DSM 15692</name>
    <dbReference type="NCBI Taxonomy" id="1121025"/>
    <lineage>
        <taxon>Bacteria</taxon>
        <taxon>Bacillati</taxon>
        <taxon>Bacillota</taxon>
        <taxon>Bacilli</taxon>
        <taxon>Lactobacillales</taxon>
        <taxon>Carnobacteriaceae</taxon>
        <taxon>Atopostipes</taxon>
    </lineage>
</organism>
<feature type="domain" description="DDH" evidence="1">
    <location>
        <begin position="22"/>
        <end position="161"/>
    </location>
</feature>
<evidence type="ECO:0000259" key="2">
    <source>
        <dbReference type="Pfam" id="PF02272"/>
    </source>
</evidence>
<evidence type="ECO:0000313" key="4">
    <source>
        <dbReference type="Proteomes" id="UP000184128"/>
    </source>
</evidence>
<protein>
    <submittedName>
        <fullName evidence="3">Phosphoesterase RecJ domain-containing protein</fullName>
    </submittedName>
</protein>
<dbReference type="InterPro" id="IPR001667">
    <property type="entry name" value="DDH_dom"/>
</dbReference>
<dbReference type="Gene3D" id="3.90.1640.10">
    <property type="entry name" value="inorganic pyrophosphatase (n-terminal core)"/>
    <property type="match status" value="1"/>
</dbReference>
<dbReference type="OrthoDB" id="9803668at2"/>
<dbReference type="Pfam" id="PF02272">
    <property type="entry name" value="DHHA1"/>
    <property type="match status" value="1"/>
</dbReference>
<dbReference type="Proteomes" id="UP000184128">
    <property type="component" value="Unassembled WGS sequence"/>
</dbReference>
<feature type="domain" description="DHHA1" evidence="2">
    <location>
        <begin position="235"/>
        <end position="317"/>
    </location>
</feature>
<dbReference type="Gene3D" id="3.10.310.30">
    <property type="match status" value="1"/>
</dbReference>
<dbReference type="RefSeq" id="WP_073298149.1">
    <property type="nucleotide sequence ID" value="NZ_FQUF01000020.1"/>
</dbReference>
<dbReference type="PANTHER" id="PTHR47618:SF1">
    <property type="entry name" value="BIFUNCTIONAL OLIGORIBONUCLEASE AND PAP PHOSPHATASE NRNA"/>
    <property type="match status" value="1"/>
</dbReference>
<dbReference type="Pfam" id="PF01368">
    <property type="entry name" value="DHH"/>
    <property type="match status" value="1"/>
</dbReference>
<dbReference type="InterPro" id="IPR003156">
    <property type="entry name" value="DHHA1_dom"/>
</dbReference>
<dbReference type="InterPro" id="IPR051319">
    <property type="entry name" value="Oligoribo/pAp-PDE_c-di-AMP_PDE"/>
</dbReference>
<dbReference type="InterPro" id="IPR038763">
    <property type="entry name" value="DHH_sf"/>
</dbReference>
<evidence type="ECO:0000313" key="3">
    <source>
        <dbReference type="EMBL" id="SHE90608.1"/>
    </source>
</evidence>
<evidence type="ECO:0000259" key="1">
    <source>
        <dbReference type="Pfam" id="PF01368"/>
    </source>
</evidence>
<keyword evidence="4" id="KW-1185">Reference proteome</keyword>
<dbReference type="STRING" id="1121025.SAMN02745249_01399"/>
<sequence>MTEDKFFEIKKQILIEIKKWDKIIIHRHERPDPDALGSQGGLAELIRASFPETEVFTAGVDNRTLEYFTTMNRPEESDYEEALVIVVDTANPPRIDGKEALAHGNKVIKIDHHPDEDRYGDIQWVDPTASSCSEMIADLWQTFPDELVLSDEGARLLYGGIVGDTNRFLYDATTPKTMRLAAALMEKDFSPTALNNQMNEINPKVAKLIGYVLENLHVSENGVGSILLTEKILGRFGLEDEDTHQVVSLPGNIAGVLSWGIFVQQKDHTFRCRLRSKGPVINGIAKEHDGGGHPLASGANAKDEEEIKEILEKFEKATIDFKKSNLS</sequence>
<accession>A0A1M4XAP3</accession>
<dbReference type="AlphaFoldDB" id="A0A1M4XAP3"/>
<proteinExistence type="predicted"/>
<reference evidence="4" key="1">
    <citation type="submission" date="2016-11" db="EMBL/GenBank/DDBJ databases">
        <authorList>
            <person name="Varghese N."/>
            <person name="Submissions S."/>
        </authorList>
    </citation>
    <scope>NUCLEOTIDE SEQUENCE [LARGE SCALE GENOMIC DNA]</scope>
    <source>
        <strain evidence="4">DSM 15692</strain>
    </source>
</reference>